<organism evidence="5 6">
    <name type="scientific">Pseudoxanthomonas helianthi</name>
    <dbReference type="NCBI Taxonomy" id="1453541"/>
    <lineage>
        <taxon>Bacteria</taxon>
        <taxon>Pseudomonadati</taxon>
        <taxon>Pseudomonadota</taxon>
        <taxon>Gammaproteobacteria</taxon>
        <taxon>Lysobacterales</taxon>
        <taxon>Lysobacteraceae</taxon>
        <taxon>Pseudoxanthomonas</taxon>
    </lineage>
</organism>
<proteinExistence type="predicted"/>
<dbReference type="Gene3D" id="1.10.150.130">
    <property type="match status" value="1"/>
</dbReference>
<evidence type="ECO:0000256" key="2">
    <source>
        <dbReference type="ARBA" id="ARBA00023125"/>
    </source>
</evidence>
<gene>
    <name evidence="5" type="ORF">J5837_10185</name>
</gene>
<keyword evidence="6" id="KW-1185">Reference proteome</keyword>
<dbReference type="InterPro" id="IPR011010">
    <property type="entry name" value="DNA_brk_join_enz"/>
</dbReference>
<reference evidence="5" key="1">
    <citation type="journal article" date="2016" name="Int. J. Syst. Evol. Microbiol.">
        <title>Pseudoxanthomonas helianthi sp. nov., isolated from roots of Jerusalem artichoke (Helianthus tuberosus).</title>
        <authorList>
            <person name="Kittiwongwattana C."/>
            <person name="Thawai C."/>
        </authorList>
    </citation>
    <scope>NUCLEOTIDE SEQUENCE</scope>
    <source>
        <strain evidence="5">110414</strain>
    </source>
</reference>
<keyword evidence="1" id="KW-0229">DNA integration</keyword>
<dbReference type="Gene3D" id="1.10.443.10">
    <property type="entry name" value="Intergrase catalytic core"/>
    <property type="match status" value="1"/>
</dbReference>
<dbReference type="InterPro" id="IPR010998">
    <property type="entry name" value="Integrase_recombinase_N"/>
</dbReference>
<reference evidence="5" key="2">
    <citation type="submission" date="2021-03" db="EMBL/GenBank/DDBJ databases">
        <authorList>
            <person name="Cao W."/>
        </authorList>
    </citation>
    <scope>NUCLEOTIDE SEQUENCE</scope>
    <source>
        <strain evidence="5">110414</strain>
    </source>
</reference>
<keyword evidence="2" id="KW-0238">DNA-binding</keyword>
<name>A0A941AXE1_9GAMM</name>
<dbReference type="GO" id="GO:0015074">
    <property type="term" value="P:DNA integration"/>
    <property type="evidence" value="ECO:0007669"/>
    <property type="project" value="UniProtKB-KW"/>
</dbReference>
<comment type="caution">
    <text evidence="5">The sequence shown here is derived from an EMBL/GenBank/DDBJ whole genome shotgun (WGS) entry which is preliminary data.</text>
</comment>
<evidence type="ECO:0000256" key="3">
    <source>
        <dbReference type="ARBA" id="ARBA00023172"/>
    </source>
</evidence>
<evidence type="ECO:0000313" key="5">
    <source>
        <dbReference type="EMBL" id="MBP3984783.1"/>
    </source>
</evidence>
<dbReference type="PANTHER" id="PTHR30349:SF88">
    <property type="entry name" value="BLL1584 PROTEIN"/>
    <property type="match status" value="1"/>
</dbReference>
<dbReference type="Proteomes" id="UP000673447">
    <property type="component" value="Unassembled WGS sequence"/>
</dbReference>
<dbReference type="CDD" id="cd00397">
    <property type="entry name" value="DNA_BRE_C"/>
    <property type="match status" value="1"/>
</dbReference>
<evidence type="ECO:0000313" key="6">
    <source>
        <dbReference type="Proteomes" id="UP000673447"/>
    </source>
</evidence>
<dbReference type="InterPro" id="IPR013762">
    <property type="entry name" value="Integrase-like_cat_sf"/>
</dbReference>
<sequence>MATGQAIGYRPSTSGKGGTWIAKFNDTDSSKRSLRSLGDFGHLPPSERFGAATKEAREWMLHLSAGGSTEALTVREVCERYAKNKPDAGKYFTRHVYDDPIAKVLVHKLTDRQVRAWRDRLEATPAQVSRNKVGPRVTRERTTASVNRVMTPFRAALNMALTNGEALTANAWRGALKPAQAEGRRTLYLGKEQRRALLKELPADAEAFCRGLCLLPLRPGALAEARVSDFDSLRGTLVISRDKAGAGRSIVVPKETADLLRQHVKGKLPAAFIFMRAAGGQWNKDAWKKPITEAVQAADLPSGTTAYTLRHSAITDLVTSGLDLFTVAQLAGTSVRMIEKHYGHLQQEHATAALSTLAL</sequence>
<dbReference type="PANTHER" id="PTHR30349">
    <property type="entry name" value="PHAGE INTEGRASE-RELATED"/>
    <property type="match status" value="1"/>
</dbReference>
<dbReference type="GO" id="GO:0003677">
    <property type="term" value="F:DNA binding"/>
    <property type="evidence" value="ECO:0007669"/>
    <property type="project" value="UniProtKB-KW"/>
</dbReference>
<dbReference type="SUPFAM" id="SSF56349">
    <property type="entry name" value="DNA breaking-rejoining enzymes"/>
    <property type="match status" value="1"/>
</dbReference>
<dbReference type="InterPro" id="IPR050090">
    <property type="entry name" value="Tyrosine_recombinase_XerCD"/>
</dbReference>
<evidence type="ECO:0000256" key="1">
    <source>
        <dbReference type="ARBA" id="ARBA00022908"/>
    </source>
</evidence>
<protein>
    <submittedName>
        <fullName evidence="5">Site-specific integrase</fullName>
    </submittedName>
</protein>
<keyword evidence="3" id="KW-0233">DNA recombination</keyword>
<feature type="domain" description="Tyr recombinase" evidence="4">
    <location>
        <begin position="184"/>
        <end position="355"/>
    </location>
</feature>
<dbReference type="Pfam" id="PF00589">
    <property type="entry name" value="Phage_integrase"/>
    <property type="match status" value="1"/>
</dbReference>
<dbReference type="PROSITE" id="PS51898">
    <property type="entry name" value="TYR_RECOMBINASE"/>
    <property type="match status" value="1"/>
</dbReference>
<dbReference type="RefSeq" id="WP_210536642.1">
    <property type="nucleotide sequence ID" value="NZ_JAGKTC010000002.1"/>
</dbReference>
<dbReference type="GO" id="GO:0006310">
    <property type="term" value="P:DNA recombination"/>
    <property type="evidence" value="ECO:0007669"/>
    <property type="project" value="UniProtKB-KW"/>
</dbReference>
<dbReference type="InterPro" id="IPR002104">
    <property type="entry name" value="Integrase_catalytic"/>
</dbReference>
<dbReference type="AlphaFoldDB" id="A0A941AXE1"/>
<evidence type="ECO:0000259" key="4">
    <source>
        <dbReference type="PROSITE" id="PS51898"/>
    </source>
</evidence>
<accession>A0A941AXE1</accession>
<dbReference type="EMBL" id="JAGKTC010000002">
    <property type="protein sequence ID" value="MBP3984783.1"/>
    <property type="molecule type" value="Genomic_DNA"/>
</dbReference>